<dbReference type="GO" id="GO:0005886">
    <property type="term" value="C:plasma membrane"/>
    <property type="evidence" value="ECO:0007669"/>
    <property type="project" value="TreeGrafter"/>
</dbReference>
<evidence type="ECO:0000256" key="3">
    <source>
        <dbReference type="ARBA" id="ARBA00012438"/>
    </source>
</evidence>
<dbReference type="InterPro" id="IPR036097">
    <property type="entry name" value="HisK_dim/P_sf"/>
</dbReference>
<dbReference type="InterPro" id="IPR050351">
    <property type="entry name" value="BphY/WalK/GraS-like"/>
</dbReference>
<dbReference type="Pfam" id="PF00512">
    <property type="entry name" value="HisKA"/>
    <property type="match status" value="1"/>
</dbReference>
<dbReference type="PROSITE" id="PS50109">
    <property type="entry name" value="HIS_KIN"/>
    <property type="match status" value="1"/>
</dbReference>
<dbReference type="InterPro" id="IPR003594">
    <property type="entry name" value="HATPase_dom"/>
</dbReference>
<comment type="subcellular location">
    <subcellularLocation>
        <location evidence="2">Membrane</location>
    </subcellularLocation>
</comment>
<dbReference type="EMBL" id="CP011974">
    <property type="protein sequence ID" value="AKO92527.1"/>
    <property type="molecule type" value="Genomic_DNA"/>
</dbReference>
<evidence type="ECO:0000256" key="2">
    <source>
        <dbReference type="ARBA" id="ARBA00004370"/>
    </source>
</evidence>
<dbReference type="Proteomes" id="UP000036202">
    <property type="component" value="Chromosome"/>
</dbReference>
<feature type="domain" description="Histidine kinase" evidence="13">
    <location>
        <begin position="92"/>
        <end position="310"/>
    </location>
</feature>
<keyword evidence="4" id="KW-0597">Phosphoprotein</keyword>
<evidence type="ECO:0000256" key="11">
    <source>
        <dbReference type="ARBA" id="ARBA00023012"/>
    </source>
</evidence>
<dbReference type="PANTHER" id="PTHR45453:SF1">
    <property type="entry name" value="PHOSPHATE REGULON SENSOR PROTEIN PHOR"/>
    <property type="match status" value="1"/>
</dbReference>
<dbReference type="Gene3D" id="3.30.565.10">
    <property type="entry name" value="Histidine kinase-like ATPase, C-terminal domain"/>
    <property type="match status" value="1"/>
</dbReference>
<evidence type="ECO:0000256" key="5">
    <source>
        <dbReference type="ARBA" id="ARBA00022679"/>
    </source>
</evidence>
<comment type="catalytic activity">
    <reaction evidence="1">
        <text>ATP + protein L-histidine = ADP + protein N-phospho-L-histidine.</text>
        <dbReference type="EC" id="2.7.13.3"/>
    </reaction>
</comment>
<keyword evidence="6" id="KW-0812">Transmembrane</keyword>
<accession>A0A0H4KEH2</accession>
<dbReference type="GO" id="GO:0005524">
    <property type="term" value="F:ATP binding"/>
    <property type="evidence" value="ECO:0007669"/>
    <property type="project" value="UniProtKB-KW"/>
</dbReference>
<reference evidence="15" key="2">
    <citation type="submission" date="2015-06" db="EMBL/GenBank/DDBJ databases">
        <title>Genome Sequence of Bacillus endophyticus and Analysis of its Companion Mechanism in the Ketogulonigenium vulgare-Bacillus strain Consortium.</title>
        <authorList>
            <person name="Jia N."/>
            <person name="Du J."/>
            <person name="Ding M.-Z."/>
            <person name="Gao F."/>
            <person name="Yuan Y.-J."/>
        </authorList>
    </citation>
    <scope>NUCLEOTIDE SEQUENCE [LARGE SCALE GENOMIC DNA]</scope>
    <source>
        <strain evidence="15">Hbe603</strain>
    </source>
</reference>
<dbReference type="InterPro" id="IPR004358">
    <property type="entry name" value="Sig_transdc_His_kin-like_C"/>
</dbReference>
<evidence type="ECO:0000256" key="1">
    <source>
        <dbReference type="ARBA" id="ARBA00000085"/>
    </source>
</evidence>
<evidence type="ECO:0000256" key="12">
    <source>
        <dbReference type="ARBA" id="ARBA00023136"/>
    </source>
</evidence>
<protein>
    <recommendedName>
        <fullName evidence="3">histidine kinase</fullName>
        <ecNumber evidence="3">2.7.13.3</ecNumber>
    </recommendedName>
</protein>
<evidence type="ECO:0000256" key="9">
    <source>
        <dbReference type="ARBA" id="ARBA00022840"/>
    </source>
</evidence>
<keyword evidence="11" id="KW-0902">Two-component regulatory system</keyword>
<dbReference type="InterPro" id="IPR036890">
    <property type="entry name" value="HATPase_C_sf"/>
</dbReference>
<keyword evidence="15" id="KW-1185">Reference proteome</keyword>
<evidence type="ECO:0000259" key="13">
    <source>
        <dbReference type="PROSITE" id="PS50109"/>
    </source>
</evidence>
<keyword evidence="9" id="KW-0067">ATP-binding</keyword>
<name>A0A0H4KEH2_9BACI</name>
<evidence type="ECO:0000313" key="14">
    <source>
        <dbReference type="EMBL" id="AKO92527.1"/>
    </source>
</evidence>
<keyword evidence="8 14" id="KW-0418">Kinase</keyword>
<dbReference type="GO" id="GO:0000155">
    <property type="term" value="F:phosphorelay sensor kinase activity"/>
    <property type="evidence" value="ECO:0007669"/>
    <property type="project" value="InterPro"/>
</dbReference>
<reference evidence="14 15" key="1">
    <citation type="journal article" date="2015" name="PLoS ONE">
        <title>Genome Sequence of Bacillus endophyticus and Analysis of Its Companion Mechanism in the Ketogulonigenium vulgare-Bacillus Strain Consortium.</title>
        <authorList>
            <person name="Jia N."/>
            <person name="Du J."/>
            <person name="Ding M.Z."/>
            <person name="Gao F."/>
            <person name="Yuan Y.J."/>
        </authorList>
    </citation>
    <scope>NUCLEOTIDE SEQUENCE [LARGE SCALE GENOMIC DNA]</scope>
    <source>
        <strain evidence="14 15">Hbe603</strain>
    </source>
</reference>
<evidence type="ECO:0000256" key="10">
    <source>
        <dbReference type="ARBA" id="ARBA00022989"/>
    </source>
</evidence>
<evidence type="ECO:0000256" key="8">
    <source>
        <dbReference type="ARBA" id="ARBA00022777"/>
    </source>
</evidence>
<dbReference type="SUPFAM" id="SSF55874">
    <property type="entry name" value="ATPase domain of HSP90 chaperone/DNA topoisomerase II/histidine kinase"/>
    <property type="match status" value="1"/>
</dbReference>
<dbReference type="OrthoDB" id="9792991at2"/>
<dbReference type="SMART" id="SM00387">
    <property type="entry name" value="HATPase_c"/>
    <property type="match status" value="1"/>
</dbReference>
<evidence type="ECO:0000313" key="15">
    <source>
        <dbReference type="Proteomes" id="UP000036202"/>
    </source>
</evidence>
<dbReference type="FunFam" id="3.30.565.10:FF:000013">
    <property type="entry name" value="Two-component sensor histidine kinase"/>
    <property type="match status" value="1"/>
</dbReference>
<organism evidence="14 15">
    <name type="scientific">Priestia filamentosa</name>
    <dbReference type="NCBI Taxonomy" id="1402861"/>
    <lineage>
        <taxon>Bacteria</taxon>
        <taxon>Bacillati</taxon>
        <taxon>Bacillota</taxon>
        <taxon>Bacilli</taxon>
        <taxon>Bacillales</taxon>
        <taxon>Bacillaceae</taxon>
        <taxon>Priestia</taxon>
    </lineage>
</organism>
<keyword evidence="7" id="KW-0547">Nucleotide-binding</keyword>
<dbReference type="SUPFAM" id="SSF47384">
    <property type="entry name" value="Homodimeric domain of signal transducing histidine kinase"/>
    <property type="match status" value="1"/>
</dbReference>
<proteinExistence type="predicted"/>
<evidence type="ECO:0000256" key="6">
    <source>
        <dbReference type="ARBA" id="ARBA00022692"/>
    </source>
</evidence>
<evidence type="ECO:0000256" key="4">
    <source>
        <dbReference type="ARBA" id="ARBA00022553"/>
    </source>
</evidence>
<dbReference type="Gene3D" id="1.10.287.130">
    <property type="match status" value="1"/>
</dbReference>
<dbReference type="SMART" id="SM00388">
    <property type="entry name" value="HisKA"/>
    <property type="match status" value="1"/>
</dbReference>
<dbReference type="GO" id="GO:0016036">
    <property type="term" value="P:cellular response to phosphate starvation"/>
    <property type="evidence" value="ECO:0007669"/>
    <property type="project" value="TreeGrafter"/>
</dbReference>
<evidence type="ECO:0000256" key="7">
    <source>
        <dbReference type="ARBA" id="ARBA00022741"/>
    </source>
</evidence>
<dbReference type="AlphaFoldDB" id="A0A0H4KEH2"/>
<dbReference type="PATRIC" id="fig|135735.6.peg.2240"/>
<dbReference type="KEGG" id="beo:BEH_10755"/>
<dbReference type="InterPro" id="IPR003661">
    <property type="entry name" value="HisK_dim/P_dom"/>
</dbReference>
<dbReference type="PRINTS" id="PR00344">
    <property type="entry name" value="BCTRLSENSOR"/>
</dbReference>
<keyword evidence="5" id="KW-0808">Transferase</keyword>
<keyword evidence="12" id="KW-0472">Membrane</keyword>
<dbReference type="Pfam" id="PF02518">
    <property type="entry name" value="HATPase_c"/>
    <property type="match status" value="1"/>
</dbReference>
<dbReference type="GO" id="GO:0004721">
    <property type="term" value="F:phosphoprotein phosphatase activity"/>
    <property type="evidence" value="ECO:0007669"/>
    <property type="project" value="TreeGrafter"/>
</dbReference>
<dbReference type="RefSeq" id="WP_046217187.1">
    <property type="nucleotide sequence ID" value="NZ_CP011974.1"/>
</dbReference>
<gene>
    <name evidence="14" type="ORF">BEH_10755</name>
</gene>
<keyword evidence="10" id="KW-1133">Transmembrane helix</keyword>
<dbReference type="EC" id="2.7.13.3" evidence="3"/>
<dbReference type="CDD" id="cd00082">
    <property type="entry name" value="HisKA"/>
    <property type="match status" value="1"/>
</dbReference>
<dbReference type="InterPro" id="IPR005467">
    <property type="entry name" value="His_kinase_dom"/>
</dbReference>
<sequence>MFYLLIILLMCSVGINTILFRSRVNQRAEVKYIRNKLEKIVSEETGERVLLYTNDKYIKSLLIQINRLLDHNQKVIGNYNSIELSMRKMLSNISHDLKTPLTVILGYIEIINNDKNLTQEKIMNLLKTVNLKTVEVLELINRFFELVKLESGDKKLSSSRIDICEISRKVILDYYEILINKEFEVVIDIPEEPVFVSGDEDAIERVLNNLISNAVQYGTDGKMIGLKISITEQDVCVEVSDKGKGINESHKDRVFERMYTLEDSRNTHYQGSGLGLTITKRLVEKMGGSIFLNSIPFEKTTFTVCLKRLKF</sequence>
<dbReference type="PANTHER" id="PTHR45453">
    <property type="entry name" value="PHOSPHATE REGULON SENSOR PROTEIN PHOR"/>
    <property type="match status" value="1"/>
</dbReference>